<organism evidence="2 3">
    <name type="scientific">Cafeteria roenbergensis</name>
    <name type="common">Marine flagellate</name>
    <dbReference type="NCBI Taxonomy" id="33653"/>
    <lineage>
        <taxon>Eukaryota</taxon>
        <taxon>Sar</taxon>
        <taxon>Stramenopiles</taxon>
        <taxon>Bigyra</taxon>
        <taxon>Opalozoa</taxon>
        <taxon>Bicosoecida</taxon>
        <taxon>Cafeteriaceae</taxon>
        <taxon>Cafeteria</taxon>
    </lineage>
</organism>
<sequence length="1038" mass="104106">MGVPSPSWRAKTAPNGSVSRPSAGGAGATSQGGSSGQPASESSAEGIGHSTVDPDHEGRPFAVPSLVSGLAGASGRLAQECAPGHGAQARQPASASADSAGARGSASGLFDAESRYLPSGLEEAADAAASRTVQAAEALISPGGGNRAAAMEHASATAAALGSATGESVLGSAAHAPLEGAGLATAEEVDEDEDDEDGADLANAVSGARHRPHAGGASSYDGAEGAEDEEAAEEGAEAAAGRRQSEEHGSDPTGSHSAGGPEQGLDPAADGTWTECLDEASGFPYYVRPGSDGQGDESRWADASDWHREADPETGFPYLCNVFTGETAWEHAEALATASASLQLVLGADGVATWGAAEGGAQDHGAGLPADDGRLEAAGDAFGGVGAGTGSPEAKRALACREGADAERRLDGRDCDAAANDTDDGDGNEDAADGGADALSGSDTTKPFGRTSRRLAEDFGATDPLPLDAPHGRRTKRASMPGALLDRSAALAREEDEQHGPASLHSPGHASFGGEVLYDALGRPVHPSRYMGGVTSAHGDYGSAHGHLGLRPSLAAEGEADGDDDADSLPRLRPARHHPALRSHQQGRLQHHGRVAGGHGAEGGPWGPSEARVRASSAPFAGPGTPSSRGSPAGQTPSHASYGSRASDGTPMAAPSPWSAPLPHGGAPHFADPQAMPPSPYAGWPSQFGPAHMAPGYPYGAHGAPAPAHGAYPPMAIAYVQGPNGYPVPVHVPMMPGAFPPPHPGAPQAPYSPMPLASVGGGGLSPRDLPRPLARQPKSGRRRAIDRLGLTSEEEEEEDDDDGLDQAIADASSRLQVGGVEVGFTLTERIGQLSGALGAVGTAAARALAASGVPMVDSFISAAHDGTGQLVAAIEGSGDEAEWGPGPGWAARPAGASGVPLQQQGAAVAALSDRPVLANPRHVRAASAAAGVLPVRRPAAEHATAPAGRDRLASDPVDAAAVAEAGWSVLARQPRSTRAKRAAASRRVVPDAPPAAARRAVSAPETVAAEEPAPPPSQAFDDDRVTAEEAAEFDANVV</sequence>
<feature type="region of interest" description="Disordered" evidence="1">
    <location>
        <begin position="1"/>
        <end position="66"/>
    </location>
</feature>
<evidence type="ECO:0000256" key="1">
    <source>
        <dbReference type="SAM" id="MobiDB-lite"/>
    </source>
</evidence>
<feature type="compositionally biased region" description="Low complexity" evidence="1">
    <location>
        <begin position="28"/>
        <end position="46"/>
    </location>
</feature>
<feature type="compositionally biased region" description="Polar residues" evidence="1">
    <location>
        <begin position="625"/>
        <end position="641"/>
    </location>
</feature>
<gene>
    <name evidence="2" type="ORF">FNF29_05346</name>
</gene>
<feature type="compositionally biased region" description="Low complexity" evidence="1">
    <location>
        <begin position="994"/>
        <end position="1011"/>
    </location>
</feature>
<dbReference type="AlphaFoldDB" id="A0A5A8CCP1"/>
<feature type="compositionally biased region" description="Acidic residues" evidence="1">
    <location>
        <begin position="224"/>
        <end position="236"/>
    </location>
</feature>
<feature type="region of interest" description="Disordered" evidence="1">
    <location>
        <begin position="578"/>
        <end position="674"/>
    </location>
</feature>
<evidence type="ECO:0000313" key="3">
    <source>
        <dbReference type="Proteomes" id="UP000323011"/>
    </source>
</evidence>
<feature type="region of interest" description="Disordered" evidence="1">
    <location>
        <begin position="745"/>
        <end position="803"/>
    </location>
</feature>
<feature type="region of interest" description="Disordered" evidence="1">
    <location>
        <begin position="79"/>
        <end position="106"/>
    </location>
</feature>
<comment type="caution">
    <text evidence="2">The sequence shown here is derived from an EMBL/GenBank/DDBJ whole genome shotgun (WGS) entry which is preliminary data.</text>
</comment>
<proteinExistence type="predicted"/>
<feature type="compositionally biased region" description="Basic residues" evidence="1">
    <location>
        <begin position="975"/>
        <end position="984"/>
    </location>
</feature>
<evidence type="ECO:0008006" key="4">
    <source>
        <dbReference type="Google" id="ProtNLM"/>
    </source>
</evidence>
<feature type="compositionally biased region" description="Low complexity" evidence="1">
    <location>
        <begin position="93"/>
        <end position="106"/>
    </location>
</feature>
<feature type="region of interest" description="Disordered" evidence="1">
    <location>
        <begin position="411"/>
        <end position="482"/>
    </location>
</feature>
<feature type="region of interest" description="Disordered" evidence="1">
    <location>
        <begin position="973"/>
        <end position="1022"/>
    </location>
</feature>
<feature type="compositionally biased region" description="Acidic residues" evidence="1">
    <location>
        <begin position="421"/>
        <end position="432"/>
    </location>
</feature>
<dbReference type="EMBL" id="VLTN01000035">
    <property type="protein sequence ID" value="KAA0150334.1"/>
    <property type="molecule type" value="Genomic_DNA"/>
</dbReference>
<feature type="region of interest" description="Disordered" evidence="1">
    <location>
        <begin position="205"/>
        <end position="272"/>
    </location>
</feature>
<feature type="compositionally biased region" description="Gly residues" evidence="1">
    <location>
        <begin position="595"/>
        <end position="606"/>
    </location>
</feature>
<keyword evidence="3" id="KW-1185">Reference proteome</keyword>
<feature type="compositionally biased region" description="Acidic residues" evidence="1">
    <location>
        <begin position="792"/>
        <end position="803"/>
    </location>
</feature>
<dbReference type="Proteomes" id="UP000323011">
    <property type="component" value="Unassembled WGS sequence"/>
</dbReference>
<evidence type="ECO:0000313" key="2">
    <source>
        <dbReference type="EMBL" id="KAA0150334.1"/>
    </source>
</evidence>
<protein>
    <recommendedName>
        <fullName evidence="4">WW domain-containing protein</fullName>
    </recommendedName>
</protein>
<reference evidence="2 3" key="1">
    <citation type="submission" date="2019-07" db="EMBL/GenBank/DDBJ databases">
        <title>Genomes of Cafeteria roenbergensis.</title>
        <authorList>
            <person name="Fischer M.G."/>
            <person name="Hackl T."/>
            <person name="Roman M."/>
        </authorList>
    </citation>
    <scope>NUCLEOTIDE SEQUENCE [LARGE SCALE GENOMIC DNA]</scope>
    <source>
        <strain evidence="2 3">BVI</strain>
    </source>
</reference>
<name>A0A5A8CCP1_CAFRO</name>
<accession>A0A5A8CCP1</accession>